<evidence type="ECO:0000313" key="2">
    <source>
        <dbReference type="Proteomes" id="UP001165064"/>
    </source>
</evidence>
<comment type="caution">
    <text evidence="1">The sequence shown here is derived from an EMBL/GenBank/DDBJ whole genome shotgun (WGS) entry which is preliminary data.</text>
</comment>
<proteinExistence type="predicted"/>
<gene>
    <name evidence="1" type="ORF">Amon02_000451000</name>
</gene>
<dbReference type="Proteomes" id="UP001165064">
    <property type="component" value="Unassembled WGS sequence"/>
</dbReference>
<keyword evidence="2" id="KW-1185">Reference proteome</keyword>
<dbReference type="EMBL" id="BSXS01003118">
    <property type="protein sequence ID" value="GME80569.1"/>
    <property type="molecule type" value="Genomic_DNA"/>
</dbReference>
<name>A0ACB5T422_AMBMO</name>
<accession>A0ACB5T422</accession>
<organism evidence="1 2">
    <name type="scientific">Ambrosiozyma monospora</name>
    <name type="common">Yeast</name>
    <name type="synonym">Endomycopsis monosporus</name>
    <dbReference type="NCBI Taxonomy" id="43982"/>
    <lineage>
        <taxon>Eukaryota</taxon>
        <taxon>Fungi</taxon>
        <taxon>Dikarya</taxon>
        <taxon>Ascomycota</taxon>
        <taxon>Saccharomycotina</taxon>
        <taxon>Pichiomycetes</taxon>
        <taxon>Pichiales</taxon>
        <taxon>Pichiaceae</taxon>
        <taxon>Ambrosiozyma</taxon>
    </lineage>
</organism>
<reference evidence="1" key="1">
    <citation type="submission" date="2023-04" db="EMBL/GenBank/DDBJ databases">
        <title>Ambrosiozyma monospora NBRC 10751.</title>
        <authorList>
            <person name="Ichikawa N."/>
            <person name="Sato H."/>
            <person name="Tonouchi N."/>
        </authorList>
    </citation>
    <scope>NUCLEOTIDE SEQUENCE</scope>
    <source>
        <strain evidence="1">NBRC 10751</strain>
    </source>
</reference>
<sequence>MAITKKLFSRRKNQPSTGSSQDPQASDDSQSFQSASSSSVTSSHEQRRERREQRHQQQQQPYPQQGQVPTFEALDRNTPDDSKTMKSFQYSFNSHTNSLFSSKDSMSTRPSTTGSSSYKGKQQNTGAGTDDGHRKTVTSIGRPLRVLHEEEFEESSEEQTNDDHTNLPPPPTRSSFTRRRSNYSEETQSQGLDRTQSLESSGNPLSDHELAQLKEFIHRHLKILSTSIDNILIQVSQSVLNLTKASINISESIKNANKSISAHKYIQLLPSYSISTVSCFGLRSLIKNILYLIDNLLVSNVYDNSKALVLRNLHDLLLKIKLVEPSSTYGIENYVSLMSPRLFPIGATYADFPEQDKIPKVMSILIGKSKEALLSDQEGSFVAPVLRGFLNENLSIITFIFGFPELTKEHHDIINYFSSTSPDLHFLAQKNSIQVASASVSSASIPRSTVSRPTSASINQQQQHIQQQAQNQAPRSRRIKFKAPFRTLESSDYVPISMSLGCNNSTTLSGTLGGYIYPKISKDTINPKLKKYANSTFGITCAHVVLNEETVADTSNGESYPFVSVPSPALINMYKNALSAERLKYKVTSEEFKAYDGVVKRIDELYPVTEVKVRRKPAKRNLPPNSFGQIVWGERVINSDKLSDIAIIKILDGGNSGSYSKNKKYLNYLGDDLNLEQFDPALMFSNLYVKRTLSLKDKKNGLLNFSDLEVFKVGSTTNYTNGRLNGVKMIYWSDGSLKTSEFIVSSACSGDSSSTANGTKTPANNFAAAQAIQTKLFRQDQQENQC</sequence>
<evidence type="ECO:0000313" key="1">
    <source>
        <dbReference type="EMBL" id="GME80569.1"/>
    </source>
</evidence>
<protein>
    <submittedName>
        <fullName evidence="1">Unnamed protein product</fullName>
    </submittedName>
</protein>